<organism evidence="1 2">
    <name type="scientific">Daphnia magna</name>
    <dbReference type="NCBI Taxonomy" id="35525"/>
    <lineage>
        <taxon>Eukaryota</taxon>
        <taxon>Metazoa</taxon>
        <taxon>Ecdysozoa</taxon>
        <taxon>Arthropoda</taxon>
        <taxon>Crustacea</taxon>
        <taxon>Branchiopoda</taxon>
        <taxon>Diplostraca</taxon>
        <taxon>Cladocera</taxon>
        <taxon>Anomopoda</taxon>
        <taxon>Daphniidae</taxon>
        <taxon>Daphnia</taxon>
    </lineage>
</organism>
<dbReference type="Proteomes" id="UP001234178">
    <property type="component" value="Unassembled WGS sequence"/>
</dbReference>
<reference evidence="1 2" key="1">
    <citation type="journal article" date="2023" name="Nucleic Acids Res.">
        <title>The hologenome of Daphnia magna reveals possible DNA methylation and microbiome-mediated evolution of the host genome.</title>
        <authorList>
            <person name="Chaturvedi A."/>
            <person name="Li X."/>
            <person name="Dhandapani V."/>
            <person name="Marshall H."/>
            <person name="Kissane S."/>
            <person name="Cuenca-Cambronero M."/>
            <person name="Asole G."/>
            <person name="Calvet F."/>
            <person name="Ruiz-Romero M."/>
            <person name="Marangio P."/>
            <person name="Guigo R."/>
            <person name="Rago D."/>
            <person name="Mirbahai L."/>
            <person name="Eastwood N."/>
            <person name="Colbourne J.K."/>
            <person name="Zhou J."/>
            <person name="Mallon E."/>
            <person name="Orsini L."/>
        </authorList>
    </citation>
    <scope>NUCLEOTIDE SEQUENCE [LARGE SCALE GENOMIC DNA]</scope>
    <source>
        <strain evidence="1">LRV0_1</strain>
    </source>
</reference>
<evidence type="ECO:0000313" key="1">
    <source>
        <dbReference type="EMBL" id="KAK4018659.1"/>
    </source>
</evidence>
<comment type="caution">
    <text evidence="1">The sequence shown here is derived from an EMBL/GenBank/DDBJ whole genome shotgun (WGS) entry which is preliminary data.</text>
</comment>
<evidence type="ECO:0000313" key="2">
    <source>
        <dbReference type="Proteomes" id="UP001234178"/>
    </source>
</evidence>
<keyword evidence="2" id="KW-1185">Reference proteome</keyword>
<dbReference type="EMBL" id="JAOYFB010000036">
    <property type="protein sequence ID" value="KAK4018659.1"/>
    <property type="molecule type" value="Genomic_DNA"/>
</dbReference>
<sequence>MLSITSVSSLSMWYWMEPTKVLEKLQQNRKQNIKKKEKCRSSSSVYHLTWSILPRRLMDSRNNTVEPCSAALSHMYLISPRFWRKKKGKIKRVVAANKTELLAVLGLRISLLPVSLVSESLFLIGARYTSRKDWGGNHYF</sequence>
<accession>A0ABR0A153</accession>
<proteinExistence type="predicted"/>
<gene>
    <name evidence="1" type="ORF">OUZ56_000704</name>
</gene>
<name>A0ABR0A153_9CRUS</name>
<protein>
    <submittedName>
        <fullName evidence="1">Uncharacterized protein</fullName>
    </submittedName>
</protein>